<evidence type="ECO:0000256" key="1">
    <source>
        <dbReference type="ARBA" id="ARBA00022741"/>
    </source>
</evidence>
<dbReference type="Gene3D" id="3.40.50.300">
    <property type="entry name" value="P-loop containing nucleotide triphosphate hydrolases"/>
    <property type="match status" value="1"/>
</dbReference>
<evidence type="ECO:0000313" key="6">
    <source>
        <dbReference type="Proteomes" id="UP000199287"/>
    </source>
</evidence>
<dbReference type="SUPFAM" id="SSF52540">
    <property type="entry name" value="P-loop containing nucleoside triphosphate hydrolases"/>
    <property type="match status" value="1"/>
</dbReference>
<comment type="subcellular location">
    <subcellularLocation>
        <location evidence="3">Cytoplasm</location>
    </subcellularLocation>
</comment>
<feature type="binding site" evidence="3">
    <location>
        <begin position="12"/>
        <end position="17"/>
    </location>
    <ligand>
        <name>ATP</name>
        <dbReference type="ChEBI" id="CHEBI:30616"/>
    </ligand>
</feature>
<protein>
    <recommendedName>
        <fullName evidence="3 4">Dephospho-CoA kinase</fullName>
        <ecNumber evidence="3 4">2.7.1.24</ecNumber>
    </recommendedName>
    <alternativeName>
        <fullName evidence="3">Dephosphocoenzyme A kinase</fullName>
    </alternativeName>
</protein>
<proteinExistence type="inferred from homology"/>
<comment type="function">
    <text evidence="3">Catalyzes the phosphorylation of the 3'-hydroxyl group of dephosphocoenzyme A to form coenzyme A.</text>
</comment>
<dbReference type="Pfam" id="PF01121">
    <property type="entry name" value="CoaE"/>
    <property type="match status" value="1"/>
</dbReference>
<dbReference type="PROSITE" id="PS51219">
    <property type="entry name" value="DPCK"/>
    <property type="match status" value="1"/>
</dbReference>
<keyword evidence="2 3" id="KW-0067">ATP-binding</keyword>
<dbReference type="STRING" id="69895.SAMN05192551_101623"/>
<dbReference type="NCBIfam" id="TIGR00152">
    <property type="entry name" value="dephospho-CoA kinase"/>
    <property type="match status" value="1"/>
</dbReference>
<gene>
    <name evidence="3" type="primary">coaE</name>
    <name evidence="5" type="ORF">SAMN05192551_101623</name>
</gene>
<dbReference type="EC" id="2.7.1.24" evidence="3 4"/>
<keyword evidence="3 5" id="KW-0418">Kinase</keyword>
<dbReference type="GO" id="GO:0005737">
    <property type="term" value="C:cytoplasm"/>
    <property type="evidence" value="ECO:0007669"/>
    <property type="project" value="UniProtKB-SubCell"/>
</dbReference>
<keyword evidence="6" id="KW-1185">Reference proteome</keyword>
<dbReference type="EMBL" id="FOQA01000001">
    <property type="protein sequence ID" value="SFH57966.1"/>
    <property type="molecule type" value="Genomic_DNA"/>
</dbReference>
<keyword evidence="3" id="KW-0173">Coenzyme A biosynthesis</keyword>
<keyword evidence="1 3" id="KW-0547">Nucleotide-binding</keyword>
<dbReference type="HAMAP" id="MF_00376">
    <property type="entry name" value="Dephospho_CoA_kinase"/>
    <property type="match status" value="1"/>
</dbReference>
<organism evidence="5 6">
    <name type="scientific">Tindallia magadiensis</name>
    <dbReference type="NCBI Taxonomy" id="69895"/>
    <lineage>
        <taxon>Bacteria</taxon>
        <taxon>Bacillati</taxon>
        <taxon>Bacillota</taxon>
        <taxon>Clostridia</taxon>
        <taxon>Peptostreptococcales</taxon>
        <taxon>Tindalliaceae</taxon>
        <taxon>Tindallia</taxon>
    </lineage>
</organism>
<evidence type="ECO:0000256" key="3">
    <source>
        <dbReference type="HAMAP-Rule" id="MF_00376"/>
    </source>
</evidence>
<evidence type="ECO:0000256" key="4">
    <source>
        <dbReference type="NCBIfam" id="TIGR00152"/>
    </source>
</evidence>
<dbReference type="PANTHER" id="PTHR10695">
    <property type="entry name" value="DEPHOSPHO-COA KINASE-RELATED"/>
    <property type="match status" value="1"/>
</dbReference>
<dbReference type="UniPathway" id="UPA00241">
    <property type="reaction ID" value="UER00356"/>
</dbReference>
<dbReference type="Proteomes" id="UP000199287">
    <property type="component" value="Unassembled WGS sequence"/>
</dbReference>
<dbReference type="PANTHER" id="PTHR10695:SF46">
    <property type="entry name" value="BIFUNCTIONAL COENZYME A SYNTHASE-RELATED"/>
    <property type="match status" value="1"/>
</dbReference>
<dbReference type="CDD" id="cd02022">
    <property type="entry name" value="DPCK"/>
    <property type="match status" value="1"/>
</dbReference>
<keyword evidence="3" id="KW-0808">Transferase</keyword>
<accession>A0A1I3B798</accession>
<sequence>MKKVIGLTGPIGSGKSSVSEILRANGAQIIDADIIARQVVQKGTPLLERLQHTFGSGILDHEGHLNRRALGKIVFEKDEKREVLNQLLHPAIIEEVEKCLTLFFNKSKESVAVIDAALLIETGLDQKVDQVWYVEAKVDLRVQRIIQRDNITFKEAMNRVKAQPGQAENKKKAHMVINNNGDKNYLNKQVEYYFNRLMEES</sequence>
<dbReference type="InterPro" id="IPR027417">
    <property type="entry name" value="P-loop_NTPase"/>
</dbReference>
<dbReference type="GO" id="GO:0005524">
    <property type="term" value="F:ATP binding"/>
    <property type="evidence" value="ECO:0007669"/>
    <property type="project" value="UniProtKB-UniRule"/>
</dbReference>
<dbReference type="RefSeq" id="WP_177208749.1">
    <property type="nucleotide sequence ID" value="NZ_FOQA01000001.1"/>
</dbReference>
<dbReference type="InterPro" id="IPR001977">
    <property type="entry name" value="Depp_CoAkinase"/>
</dbReference>
<keyword evidence="3" id="KW-0963">Cytoplasm</keyword>
<evidence type="ECO:0000313" key="5">
    <source>
        <dbReference type="EMBL" id="SFH57966.1"/>
    </source>
</evidence>
<dbReference type="GO" id="GO:0015937">
    <property type="term" value="P:coenzyme A biosynthetic process"/>
    <property type="evidence" value="ECO:0007669"/>
    <property type="project" value="UniProtKB-UniRule"/>
</dbReference>
<comment type="similarity">
    <text evidence="3">Belongs to the CoaE family.</text>
</comment>
<name>A0A1I3B798_9FIRM</name>
<reference evidence="6" key="1">
    <citation type="submission" date="2016-10" db="EMBL/GenBank/DDBJ databases">
        <authorList>
            <person name="Varghese N."/>
            <person name="Submissions S."/>
        </authorList>
    </citation>
    <scope>NUCLEOTIDE SEQUENCE [LARGE SCALE GENOMIC DNA]</scope>
    <source>
        <strain evidence="6">Z-7934</strain>
    </source>
</reference>
<dbReference type="AlphaFoldDB" id="A0A1I3B798"/>
<comment type="pathway">
    <text evidence="3">Cofactor biosynthesis; coenzyme A biosynthesis; CoA from (R)-pantothenate: step 5/5.</text>
</comment>
<dbReference type="GO" id="GO:0004140">
    <property type="term" value="F:dephospho-CoA kinase activity"/>
    <property type="evidence" value="ECO:0007669"/>
    <property type="project" value="UniProtKB-UniRule"/>
</dbReference>
<comment type="catalytic activity">
    <reaction evidence="3">
        <text>3'-dephospho-CoA + ATP = ADP + CoA + H(+)</text>
        <dbReference type="Rhea" id="RHEA:18245"/>
        <dbReference type="ChEBI" id="CHEBI:15378"/>
        <dbReference type="ChEBI" id="CHEBI:30616"/>
        <dbReference type="ChEBI" id="CHEBI:57287"/>
        <dbReference type="ChEBI" id="CHEBI:57328"/>
        <dbReference type="ChEBI" id="CHEBI:456216"/>
        <dbReference type="EC" id="2.7.1.24"/>
    </reaction>
</comment>
<evidence type="ECO:0000256" key="2">
    <source>
        <dbReference type="ARBA" id="ARBA00022840"/>
    </source>
</evidence>